<dbReference type="InterPro" id="IPR052714">
    <property type="entry name" value="MFS_Exporter"/>
</dbReference>
<name>A0A936F164_9BACT</name>
<sequence>MADAETSRRSGFLTAPFVLLCAFYFLVFAAGYQLFPVVPLHLRDLGASLAESGRFQTAFMLGSGFGSLFTGPLGDRLGQRRVLRVASLALVAILVTYGFLKVRWVFYLLAPLHGVLWSALRTASIAKVGAILPLEHRAQGLSLFGLTGPGGVAVGPLVGLWLMPHLGFAWMLILLAGVFAVLHGLIGALPREAPRELEAAALFQWPDRAVWGTVAVMMLVGLGFGPMPPYSAQEAKALGMAWPSTFLTCFALGMMAIRGLLGLTGMGRRPVALLPYMIALAASGYALLAFLPGGMARHLLSGLIYGAGYGMVHTLLIMNIFATTPPERTGAAVGALFFAFDAATALGALGLGWVMEHFNFRWGWAIGAGLMTLSIPVARRIVRKSAAMATEPVPSGILEG</sequence>
<dbReference type="PROSITE" id="PS50850">
    <property type="entry name" value="MFS"/>
    <property type="match status" value="1"/>
</dbReference>
<evidence type="ECO:0000259" key="5">
    <source>
        <dbReference type="PROSITE" id="PS50850"/>
    </source>
</evidence>
<feature type="transmembrane region" description="Helical" evidence="4">
    <location>
        <begin position="240"/>
        <end position="261"/>
    </location>
</feature>
<evidence type="ECO:0000256" key="1">
    <source>
        <dbReference type="ARBA" id="ARBA00022692"/>
    </source>
</evidence>
<dbReference type="InterPro" id="IPR011701">
    <property type="entry name" value="MFS"/>
</dbReference>
<feature type="transmembrane region" description="Helical" evidence="4">
    <location>
        <begin position="273"/>
        <end position="291"/>
    </location>
</feature>
<comment type="caution">
    <text evidence="6">The sequence shown here is derived from an EMBL/GenBank/DDBJ whole genome shotgun (WGS) entry which is preliminary data.</text>
</comment>
<evidence type="ECO:0000256" key="3">
    <source>
        <dbReference type="ARBA" id="ARBA00023136"/>
    </source>
</evidence>
<keyword evidence="3 4" id="KW-0472">Membrane</keyword>
<evidence type="ECO:0000256" key="4">
    <source>
        <dbReference type="SAM" id="Phobius"/>
    </source>
</evidence>
<feature type="transmembrane region" description="Helical" evidence="4">
    <location>
        <begin position="12"/>
        <end position="35"/>
    </location>
</feature>
<feature type="transmembrane region" description="Helical" evidence="4">
    <location>
        <begin position="361"/>
        <end position="378"/>
    </location>
</feature>
<keyword evidence="1 4" id="KW-0812">Transmembrane</keyword>
<accession>A0A936F164</accession>
<feature type="transmembrane region" description="Helical" evidence="4">
    <location>
        <begin position="55"/>
        <end position="74"/>
    </location>
</feature>
<dbReference type="PANTHER" id="PTHR23531">
    <property type="entry name" value="QUINOLENE RESISTANCE PROTEIN NORA"/>
    <property type="match status" value="1"/>
</dbReference>
<protein>
    <submittedName>
        <fullName evidence="6">MFS transporter</fullName>
    </submittedName>
</protein>
<dbReference type="InterPro" id="IPR036259">
    <property type="entry name" value="MFS_trans_sf"/>
</dbReference>
<reference evidence="6 7" key="1">
    <citation type="submission" date="2020-10" db="EMBL/GenBank/DDBJ databases">
        <title>Connecting structure to function with the recovery of over 1000 high-quality activated sludge metagenome-assembled genomes encoding full-length rRNA genes using long-read sequencing.</title>
        <authorList>
            <person name="Singleton C.M."/>
            <person name="Petriglieri F."/>
            <person name="Kristensen J.M."/>
            <person name="Kirkegaard R.H."/>
            <person name="Michaelsen T.Y."/>
            <person name="Andersen M.H."/>
            <person name="Karst S.M."/>
            <person name="Dueholm M.S."/>
            <person name="Nielsen P.H."/>
            <person name="Albertsen M."/>
        </authorList>
    </citation>
    <scope>NUCLEOTIDE SEQUENCE [LARGE SCALE GENOMIC DNA]</scope>
    <source>
        <strain evidence="6">OdNE_18-Q3-R46-58_MAXAC.008</strain>
    </source>
</reference>
<feature type="domain" description="Major facilitator superfamily (MFS) profile" evidence="5">
    <location>
        <begin position="15"/>
        <end position="400"/>
    </location>
</feature>
<gene>
    <name evidence="6" type="ORF">IPN91_06335</name>
</gene>
<evidence type="ECO:0000313" key="6">
    <source>
        <dbReference type="EMBL" id="MBK8572259.1"/>
    </source>
</evidence>
<dbReference type="Proteomes" id="UP000709959">
    <property type="component" value="Unassembled WGS sequence"/>
</dbReference>
<feature type="transmembrane region" description="Helical" evidence="4">
    <location>
        <begin position="303"/>
        <end position="321"/>
    </location>
</feature>
<feature type="transmembrane region" description="Helical" evidence="4">
    <location>
        <begin position="333"/>
        <end position="355"/>
    </location>
</feature>
<evidence type="ECO:0000256" key="2">
    <source>
        <dbReference type="ARBA" id="ARBA00022989"/>
    </source>
</evidence>
<dbReference type="GO" id="GO:0022857">
    <property type="term" value="F:transmembrane transporter activity"/>
    <property type="evidence" value="ECO:0007669"/>
    <property type="project" value="InterPro"/>
</dbReference>
<feature type="transmembrane region" description="Helical" evidence="4">
    <location>
        <begin position="168"/>
        <end position="189"/>
    </location>
</feature>
<dbReference type="EMBL" id="JADKCH010000004">
    <property type="protein sequence ID" value="MBK8572259.1"/>
    <property type="molecule type" value="Genomic_DNA"/>
</dbReference>
<dbReference type="SUPFAM" id="SSF103473">
    <property type="entry name" value="MFS general substrate transporter"/>
    <property type="match status" value="1"/>
</dbReference>
<proteinExistence type="predicted"/>
<feature type="transmembrane region" description="Helical" evidence="4">
    <location>
        <begin position="209"/>
        <end position="228"/>
    </location>
</feature>
<evidence type="ECO:0000313" key="7">
    <source>
        <dbReference type="Proteomes" id="UP000709959"/>
    </source>
</evidence>
<dbReference type="Pfam" id="PF07690">
    <property type="entry name" value="MFS_1"/>
    <property type="match status" value="1"/>
</dbReference>
<feature type="transmembrane region" description="Helical" evidence="4">
    <location>
        <begin position="141"/>
        <end position="162"/>
    </location>
</feature>
<organism evidence="6 7">
    <name type="scientific">Candidatus Geothrix odensensis</name>
    <dbReference type="NCBI Taxonomy" id="2954440"/>
    <lineage>
        <taxon>Bacteria</taxon>
        <taxon>Pseudomonadati</taxon>
        <taxon>Acidobacteriota</taxon>
        <taxon>Holophagae</taxon>
        <taxon>Holophagales</taxon>
        <taxon>Holophagaceae</taxon>
        <taxon>Geothrix</taxon>
    </lineage>
</organism>
<dbReference type="AlphaFoldDB" id="A0A936F164"/>
<dbReference type="PANTHER" id="PTHR23531:SF1">
    <property type="entry name" value="QUINOLENE RESISTANCE PROTEIN NORA"/>
    <property type="match status" value="1"/>
</dbReference>
<dbReference type="InterPro" id="IPR020846">
    <property type="entry name" value="MFS_dom"/>
</dbReference>
<keyword evidence="2 4" id="KW-1133">Transmembrane helix</keyword>
<feature type="transmembrane region" description="Helical" evidence="4">
    <location>
        <begin position="81"/>
        <end position="98"/>
    </location>
</feature>
<dbReference type="Gene3D" id="1.20.1250.20">
    <property type="entry name" value="MFS general substrate transporter like domains"/>
    <property type="match status" value="1"/>
</dbReference>